<dbReference type="GO" id="GO:0034979">
    <property type="term" value="F:NAD-dependent protein lysine deacetylase activity"/>
    <property type="evidence" value="ECO:0007669"/>
    <property type="project" value="UniProtKB-EC"/>
</dbReference>
<dbReference type="EC" id="2.3.1.286" evidence="1"/>
<dbReference type="GO" id="GO:0070403">
    <property type="term" value="F:NAD+ binding"/>
    <property type="evidence" value="ECO:0007669"/>
    <property type="project" value="InterPro"/>
</dbReference>
<evidence type="ECO:0000256" key="2">
    <source>
        <dbReference type="PROSITE-ProRule" id="PRU00236"/>
    </source>
</evidence>
<dbReference type="EMBL" id="JAHTBI010000114">
    <property type="protein sequence ID" value="MBV6290181.1"/>
    <property type="molecule type" value="Genomic_DNA"/>
</dbReference>
<reference evidence="5" key="2">
    <citation type="journal article" date="2023" name="Plant Pathol.">
        <title>Dismantling and reorganizing Pseudomonas marginalis sensu#lato.</title>
        <authorList>
            <person name="Sawada H."/>
            <person name="Fujikawa T."/>
            <person name="Satou M."/>
        </authorList>
    </citation>
    <scope>NUCLEOTIDE SEQUENCE</scope>
    <source>
        <strain evidence="5">MAFF 301350</strain>
    </source>
</reference>
<dbReference type="InterPro" id="IPR026590">
    <property type="entry name" value="Ssirtuin_cat_dom"/>
</dbReference>
<proteinExistence type="predicted"/>
<sequence>MISVSSAMPSLAQPSLAASMTRNSSVVSIPITASHHPEKSSQQLSNTKPANHVPRLTLVTQNVDDLHERAGSRNVNHLHGSLHSPRCIDCGALHGAPAWRRRRIATCSLRSARRALCIQRHKRHLSVLKRIDGSSLSADNRDPTDVRKDSL</sequence>
<dbReference type="GO" id="GO:0046872">
    <property type="term" value="F:metal ion binding"/>
    <property type="evidence" value="ECO:0007669"/>
    <property type="project" value="UniProtKB-KW"/>
</dbReference>
<dbReference type="PROSITE" id="PS50305">
    <property type="entry name" value="SIRTUIN"/>
    <property type="match status" value="1"/>
</dbReference>
<comment type="caution">
    <text evidence="5">The sequence shown here is derived from an EMBL/GenBank/DDBJ whole genome shotgun (WGS) entry which is preliminary data.</text>
</comment>
<feature type="compositionally biased region" description="Polar residues" evidence="3">
    <location>
        <begin position="40"/>
        <end position="49"/>
    </location>
</feature>
<keyword evidence="2" id="KW-0479">Metal-binding</keyword>
<dbReference type="InterPro" id="IPR003000">
    <property type="entry name" value="Sirtuin"/>
</dbReference>
<feature type="region of interest" description="Disordered" evidence="3">
    <location>
        <begin position="34"/>
        <end position="53"/>
    </location>
</feature>
<reference evidence="5" key="1">
    <citation type="journal article" date="2022" name="Int. J. Syst. Evol. Microbiol.">
        <title>Pseudomonas aegrilactucae sp. nov. and Pseudomonas morbosilactucae sp. nov., pathogens causing bacterial rot of lettuce in Japan.</title>
        <authorList>
            <person name="Sawada H."/>
            <person name="Fujikawa T."/>
            <person name="Satou M."/>
        </authorList>
    </citation>
    <scope>NUCLEOTIDE SEQUENCE</scope>
    <source>
        <strain evidence="5">MAFF 301350</strain>
    </source>
</reference>
<feature type="binding site" evidence="2">
    <location>
        <position position="117"/>
    </location>
    <ligand>
        <name>Zn(2+)</name>
        <dbReference type="ChEBI" id="CHEBI:29105"/>
    </ligand>
</feature>
<name>A0A9Q2XNX8_9PSED</name>
<keyword evidence="6" id="KW-1185">Reference proteome</keyword>
<dbReference type="AlphaFoldDB" id="A0A9Q2XNX8"/>
<feature type="binding site" evidence="2">
    <location>
        <position position="107"/>
    </location>
    <ligand>
        <name>Zn(2+)</name>
        <dbReference type="ChEBI" id="CHEBI:29105"/>
    </ligand>
</feature>
<feature type="binding site" evidence="2">
    <location>
        <position position="90"/>
    </location>
    <ligand>
        <name>Zn(2+)</name>
        <dbReference type="ChEBI" id="CHEBI:29105"/>
    </ligand>
</feature>
<evidence type="ECO:0000313" key="5">
    <source>
        <dbReference type="EMBL" id="MBV6290181.1"/>
    </source>
</evidence>
<accession>A0A9Q2XNX8</accession>
<feature type="active site" description="Proton acceptor" evidence="2">
    <location>
        <position position="79"/>
    </location>
</feature>
<organism evidence="5 6">
    <name type="scientific">Pseudomonas aegrilactucae</name>
    <dbReference type="NCBI Taxonomy" id="2854028"/>
    <lineage>
        <taxon>Bacteria</taxon>
        <taxon>Pseudomonadati</taxon>
        <taxon>Pseudomonadota</taxon>
        <taxon>Gammaproteobacteria</taxon>
        <taxon>Pseudomonadales</taxon>
        <taxon>Pseudomonadaceae</taxon>
        <taxon>Pseudomonas</taxon>
    </lineage>
</organism>
<evidence type="ECO:0000313" key="6">
    <source>
        <dbReference type="Proteomes" id="UP001106592"/>
    </source>
</evidence>
<gene>
    <name evidence="5" type="ORF">KUO17_24705</name>
</gene>
<dbReference type="Pfam" id="PF02146">
    <property type="entry name" value="SIR2"/>
    <property type="match status" value="1"/>
</dbReference>
<evidence type="ECO:0000256" key="3">
    <source>
        <dbReference type="SAM" id="MobiDB-lite"/>
    </source>
</evidence>
<evidence type="ECO:0000256" key="1">
    <source>
        <dbReference type="ARBA" id="ARBA00012928"/>
    </source>
</evidence>
<evidence type="ECO:0000259" key="4">
    <source>
        <dbReference type="PROSITE" id="PS50305"/>
    </source>
</evidence>
<protein>
    <recommendedName>
        <fullName evidence="1">protein acetyllysine N-acetyltransferase</fullName>
        <ecNumber evidence="1">2.3.1.286</ecNumber>
    </recommendedName>
</protein>
<feature type="binding site" evidence="2">
    <location>
        <position position="87"/>
    </location>
    <ligand>
        <name>Zn(2+)</name>
        <dbReference type="ChEBI" id="CHEBI:29105"/>
    </ligand>
</feature>
<keyword evidence="2" id="KW-0862">Zinc</keyword>
<dbReference type="Proteomes" id="UP001106592">
    <property type="component" value="Unassembled WGS sequence"/>
</dbReference>
<feature type="domain" description="Deacetylase sirtuin-type" evidence="4">
    <location>
        <begin position="1"/>
        <end position="151"/>
    </location>
</feature>